<feature type="signal peptide" evidence="2">
    <location>
        <begin position="1"/>
        <end position="24"/>
    </location>
</feature>
<accession>A0ABT1XQT8</accession>
<dbReference type="InterPro" id="IPR038084">
    <property type="entry name" value="PduO/GlcC-like_sf"/>
</dbReference>
<protein>
    <submittedName>
        <fullName evidence="3">Heme-binding protein</fullName>
    </submittedName>
</protein>
<proteinExistence type="predicted"/>
<evidence type="ECO:0000313" key="4">
    <source>
        <dbReference type="Proteomes" id="UP001206067"/>
    </source>
</evidence>
<evidence type="ECO:0000256" key="2">
    <source>
        <dbReference type="SAM" id="SignalP"/>
    </source>
</evidence>
<dbReference type="PANTHER" id="PTHR34309">
    <property type="entry name" value="SLR1406 PROTEIN"/>
    <property type="match status" value="1"/>
</dbReference>
<dbReference type="RefSeq" id="WP_257594574.1">
    <property type="nucleotide sequence ID" value="NZ_JANKHH010000001.1"/>
</dbReference>
<dbReference type="EMBL" id="JANKHH010000001">
    <property type="protein sequence ID" value="MCR2832817.1"/>
    <property type="molecule type" value="Genomic_DNA"/>
</dbReference>
<dbReference type="InterPro" id="IPR052517">
    <property type="entry name" value="GlcG_carb_metab_protein"/>
</dbReference>
<dbReference type="Proteomes" id="UP001206067">
    <property type="component" value="Unassembled WGS sequence"/>
</dbReference>
<evidence type="ECO:0000256" key="1">
    <source>
        <dbReference type="SAM" id="MobiDB-lite"/>
    </source>
</evidence>
<organism evidence="3 4">
    <name type="scientific">Parerythrobacter lacustris</name>
    <dbReference type="NCBI Taxonomy" id="2969984"/>
    <lineage>
        <taxon>Bacteria</taxon>
        <taxon>Pseudomonadati</taxon>
        <taxon>Pseudomonadota</taxon>
        <taxon>Alphaproteobacteria</taxon>
        <taxon>Sphingomonadales</taxon>
        <taxon>Erythrobacteraceae</taxon>
        <taxon>Parerythrobacter</taxon>
    </lineage>
</organism>
<reference evidence="3 4" key="1">
    <citation type="submission" date="2022-08" db="EMBL/GenBank/DDBJ databases">
        <title>Polyphasic taxonomy analysis of Qipengyuania sp.RS5-5.</title>
        <authorList>
            <person name="Xamxidin M."/>
            <person name="Wu M."/>
        </authorList>
    </citation>
    <scope>NUCLEOTIDE SEQUENCE [LARGE SCALE GENOMIC DNA]</scope>
    <source>
        <strain evidence="3 4">RS5-5</strain>
    </source>
</reference>
<comment type="caution">
    <text evidence="3">The sequence shown here is derived from an EMBL/GenBank/DDBJ whole genome shotgun (WGS) entry which is preliminary data.</text>
</comment>
<name>A0ABT1XQT8_9SPHN</name>
<dbReference type="InterPro" id="IPR005624">
    <property type="entry name" value="PduO/GlcC-like"/>
</dbReference>
<keyword evidence="4" id="KW-1185">Reference proteome</keyword>
<gene>
    <name evidence="3" type="ORF">NSO95_02560</name>
</gene>
<dbReference type="PANTHER" id="PTHR34309:SF1">
    <property type="entry name" value="PROTEIN GLCG"/>
    <property type="match status" value="1"/>
</dbReference>
<feature type="region of interest" description="Disordered" evidence="1">
    <location>
        <begin position="25"/>
        <end position="46"/>
    </location>
</feature>
<keyword evidence="2" id="KW-0732">Signal</keyword>
<dbReference type="Gene3D" id="3.30.450.150">
    <property type="entry name" value="Haem-degrading domain"/>
    <property type="match status" value="2"/>
</dbReference>
<dbReference type="SUPFAM" id="SSF143744">
    <property type="entry name" value="GlcG-like"/>
    <property type="match status" value="3"/>
</dbReference>
<dbReference type="PROSITE" id="PS51257">
    <property type="entry name" value="PROKAR_LIPOPROTEIN"/>
    <property type="match status" value="1"/>
</dbReference>
<feature type="chain" id="PRO_5046979175" evidence="2">
    <location>
        <begin position="25"/>
        <end position="659"/>
    </location>
</feature>
<dbReference type="Pfam" id="PF03928">
    <property type="entry name" value="HbpS-like"/>
    <property type="match status" value="2"/>
</dbReference>
<sequence>MRRSGRIWCLSASLALALSGCGGGGGSNPSPIGGTPAPSPTPPPSGRLFADPALESLTTGDVQRIIAQAAGEAQARNLPSTIAVTDRVGNVLAVFRMNGAPQTTRISTRQIGGLATAAETVGLQGTDVPASAAAIAKAITGAYLSSGGNAFSSRTASQIVQEHFPPAPNTVGLESGPLFGVQFSQLPCSDLSERFNPAGGTGALIGPKRSPLGLSADPGGFPLYKNGVVVGGIGVVGDGDYGFDPNILDIEVNAEEAIALAGIQGFAPPPEILADRIPVDGTTLRFSDMTVADLSPLQANFGAINGSAGTLIPVTAYTDGTIRPGTAYGTEASGVRRTTAAEFALPDAYVLTNGAGTGRYPIRGGTDAALVGQPLTAAEARAILEEAFTVLSRARAQIRRPLDSRMQATISLVDSQGAILGIVRSPDGPMFGTDVSLQKARTATFFSNSVAAAQMSAFAPSAPYVQRVRTFLGDANALTGNFAFADRSGGNLARPYFPDGEVAQLPGPLSVEQSSKFSPFAVGLQSDLIEDNVVQHVVHIVTNGGAADTPRRCTGIPQNNRLANGIQIFPGSVPIYRGNTLVGGIGVSGDGIDQDDMVSFLGAHNGGLRVGGVGNAPNAIRADRIVVQLGNNRQVRLRYVSCPFAPFLDTAQQNVCEGL</sequence>
<evidence type="ECO:0000313" key="3">
    <source>
        <dbReference type="EMBL" id="MCR2832817.1"/>
    </source>
</evidence>